<dbReference type="GO" id="GO:0004518">
    <property type="term" value="F:nuclease activity"/>
    <property type="evidence" value="ECO:0007669"/>
    <property type="project" value="UniProtKB-KW"/>
</dbReference>
<keyword evidence="3" id="KW-0540">Nuclease</keyword>
<keyword evidence="6" id="KW-0460">Magnesium</keyword>
<evidence type="ECO:0000256" key="1">
    <source>
        <dbReference type="ARBA" id="ARBA00001946"/>
    </source>
</evidence>
<dbReference type="PANTHER" id="PTHR33653">
    <property type="entry name" value="RIBONUCLEASE VAPC2"/>
    <property type="match status" value="1"/>
</dbReference>
<proteinExistence type="inferred from homology"/>
<comment type="cofactor">
    <cofactor evidence="1">
        <name>Mg(2+)</name>
        <dbReference type="ChEBI" id="CHEBI:18420"/>
    </cofactor>
</comment>
<evidence type="ECO:0000259" key="8">
    <source>
        <dbReference type="Pfam" id="PF01850"/>
    </source>
</evidence>
<comment type="caution">
    <text evidence="9">The sequence shown here is derived from an EMBL/GenBank/DDBJ whole genome shotgun (WGS) entry which is preliminary data.</text>
</comment>
<dbReference type="GO" id="GO:0016787">
    <property type="term" value="F:hydrolase activity"/>
    <property type="evidence" value="ECO:0007669"/>
    <property type="project" value="UniProtKB-KW"/>
</dbReference>
<evidence type="ECO:0000256" key="6">
    <source>
        <dbReference type="ARBA" id="ARBA00022842"/>
    </source>
</evidence>
<dbReference type="SUPFAM" id="SSF88723">
    <property type="entry name" value="PIN domain-like"/>
    <property type="match status" value="1"/>
</dbReference>
<dbReference type="Gene3D" id="3.40.50.1010">
    <property type="entry name" value="5'-nuclease"/>
    <property type="match status" value="1"/>
</dbReference>
<dbReference type="EMBL" id="JAGTJJ010000008">
    <property type="protein sequence ID" value="MDC3982443.1"/>
    <property type="molecule type" value="Genomic_DNA"/>
</dbReference>
<keyword evidence="2" id="KW-1277">Toxin-antitoxin system</keyword>
<dbReference type="GO" id="GO:0046872">
    <property type="term" value="F:metal ion binding"/>
    <property type="evidence" value="ECO:0007669"/>
    <property type="project" value="UniProtKB-KW"/>
</dbReference>
<comment type="similarity">
    <text evidence="7">Belongs to the PINc/VapC protein family.</text>
</comment>
<evidence type="ECO:0000256" key="4">
    <source>
        <dbReference type="ARBA" id="ARBA00022723"/>
    </source>
</evidence>
<dbReference type="Pfam" id="PF01850">
    <property type="entry name" value="PIN"/>
    <property type="match status" value="1"/>
</dbReference>
<evidence type="ECO:0000313" key="9">
    <source>
        <dbReference type="EMBL" id="MDC3982443.1"/>
    </source>
</evidence>
<dbReference type="InterPro" id="IPR050556">
    <property type="entry name" value="Type_II_TA_system_RNase"/>
</dbReference>
<organism evidence="9 10">
    <name type="scientific">Polyangium jinanense</name>
    <dbReference type="NCBI Taxonomy" id="2829994"/>
    <lineage>
        <taxon>Bacteria</taxon>
        <taxon>Pseudomonadati</taxon>
        <taxon>Myxococcota</taxon>
        <taxon>Polyangia</taxon>
        <taxon>Polyangiales</taxon>
        <taxon>Polyangiaceae</taxon>
        <taxon>Polyangium</taxon>
    </lineage>
</organism>
<dbReference type="InterPro" id="IPR029060">
    <property type="entry name" value="PIN-like_dom_sf"/>
</dbReference>
<dbReference type="InterPro" id="IPR002716">
    <property type="entry name" value="PIN_dom"/>
</dbReference>
<keyword evidence="10" id="KW-1185">Reference proteome</keyword>
<reference evidence="9 10" key="1">
    <citation type="submission" date="2021-04" db="EMBL/GenBank/DDBJ databases">
        <title>Genome analysis of Polyangium sp.</title>
        <authorList>
            <person name="Li Y."/>
            <person name="Wang J."/>
        </authorList>
    </citation>
    <scope>NUCLEOTIDE SEQUENCE [LARGE SCALE GENOMIC DNA]</scope>
    <source>
        <strain evidence="9 10">SDU14</strain>
    </source>
</reference>
<keyword evidence="5" id="KW-0378">Hydrolase</keyword>
<dbReference type="Proteomes" id="UP001151081">
    <property type="component" value="Unassembled WGS sequence"/>
</dbReference>
<dbReference type="RefSeq" id="WP_276073271.1">
    <property type="nucleotide sequence ID" value="NZ_JAGTJJ010000008.1"/>
</dbReference>
<feature type="domain" description="PIN" evidence="8">
    <location>
        <begin position="5"/>
        <end position="71"/>
    </location>
</feature>
<evidence type="ECO:0000256" key="2">
    <source>
        <dbReference type="ARBA" id="ARBA00022649"/>
    </source>
</evidence>
<dbReference type="PANTHER" id="PTHR33653:SF1">
    <property type="entry name" value="RIBONUCLEASE VAPC2"/>
    <property type="match status" value="1"/>
</dbReference>
<dbReference type="AlphaFoldDB" id="A0A9X3X5B4"/>
<evidence type="ECO:0000256" key="7">
    <source>
        <dbReference type="ARBA" id="ARBA00038093"/>
    </source>
</evidence>
<evidence type="ECO:0000256" key="3">
    <source>
        <dbReference type="ARBA" id="ARBA00022722"/>
    </source>
</evidence>
<accession>A0A9X3X5B4</accession>
<protein>
    <submittedName>
        <fullName evidence="9">PIN domain-containing protein</fullName>
    </submittedName>
</protein>
<evidence type="ECO:0000313" key="10">
    <source>
        <dbReference type="Proteomes" id="UP001151081"/>
    </source>
</evidence>
<gene>
    <name evidence="9" type="ORF">KEG57_18150</name>
</gene>
<sequence>MRARRSSARRSRSSDRERFAGRLLDVTEDIALAWGRLQGEAERRGQMLPAIDALLGATALAHGLVVVTRNETDIGRTGVRIIDPWAED</sequence>
<evidence type="ECO:0000256" key="5">
    <source>
        <dbReference type="ARBA" id="ARBA00022801"/>
    </source>
</evidence>
<name>A0A9X3X5B4_9BACT</name>
<keyword evidence="4" id="KW-0479">Metal-binding</keyword>